<name>A0AAD6U8G8_9AGAR</name>
<dbReference type="GO" id="GO:0046486">
    <property type="term" value="P:glycerolipid metabolic process"/>
    <property type="evidence" value="ECO:0007669"/>
    <property type="project" value="UniProtKB-ARBA"/>
</dbReference>
<keyword evidence="2" id="KW-0442">Lipid degradation</keyword>
<dbReference type="Pfam" id="PF01734">
    <property type="entry name" value="Patatin"/>
    <property type="match status" value="1"/>
</dbReference>
<dbReference type="GO" id="GO:0016020">
    <property type="term" value="C:membrane"/>
    <property type="evidence" value="ECO:0007669"/>
    <property type="project" value="TreeGrafter"/>
</dbReference>
<evidence type="ECO:0000313" key="6">
    <source>
        <dbReference type="EMBL" id="KAJ7088484.1"/>
    </source>
</evidence>
<feature type="domain" description="PNPLA" evidence="5">
    <location>
        <begin position="23"/>
        <end position="210"/>
    </location>
</feature>
<dbReference type="GO" id="GO:0047499">
    <property type="term" value="F:calcium-independent phospholipase A2 activity"/>
    <property type="evidence" value="ECO:0007669"/>
    <property type="project" value="TreeGrafter"/>
</dbReference>
<dbReference type="EMBL" id="JARJCN010000026">
    <property type="protein sequence ID" value="KAJ7088484.1"/>
    <property type="molecule type" value="Genomic_DNA"/>
</dbReference>
<dbReference type="Proteomes" id="UP001222325">
    <property type="component" value="Unassembled WGS sequence"/>
</dbReference>
<dbReference type="PANTHER" id="PTHR24185">
    <property type="entry name" value="CALCIUM-INDEPENDENT PHOSPHOLIPASE A2-GAMMA"/>
    <property type="match status" value="1"/>
</dbReference>
<dbReference type="PANTHER" id="PTHR24185:SF1">
    <property type="entry name" value="CALCIUM-INDEPENDENT PHOSPHOLIPASE A2-GAMMA"/>
    <property type="match status" value="1"/>
</dbReference>
<evidence type="ECO:0000256" key="2">
    <source>
        <dbReference type="ARBA" id="ARBA00022963"/>
    </source>
</evidence>
<dbReference type="InterPro" id="IPR002641">
    <property type="entry name" value="PNPLA_dom"/>
</dbReference>
<dbReference type="SUPFAM" id="SSF52151">
    <property type="entry name" value="FabD/lysophospholipase-like"/>
    <property type="match status" value="1"/>
</dbReference>
<evidence type="ECO:0000256" key="3">
    <source>
        <dbReference type="ARBA" id="ARBA00023098"/>
    </source>
</evidence>
<reference evidence="6" key="1">
    <citation type="submission" date="2023-03" db="EMBL/GenBank/DDBJ databases">
        <title>Massive genome expansion in bonnet fungi (Mycena s.s.) driven by repeated elements and novel gene families across ecological guilds.</title>
        <authorList>
            <consortium name="Lawrence Berkeley National Laboratory"/>
            <person name="Harder C.B."/>
            <person name="Miyauchi S."/>
            <person name="Viragh M."/>
            <person name="Kuo A."/>
            <person name="Thoen E."/>
            <person name="Andreopoulos B."/>
            <person name="Lu D."/>
            <person name="Skrede I."/>
            <person name="Drula E."/>
            <person name="Henrissat B."/>
            <person name="Morin E."/>
            <person name="Kohler A."/>
            <person name="Barry K."/>
            <person name="LaButti K."/>
            <person name="Morin E."/>
            <person name="Salamov A."/>
            <person name="Lipzen A."/>
            <person name="Mereny Z."/>
            <person name="Hegedus B."/>
            <person name="Baldrian P."/>
            <person name="Stursova M."/>
            <person name="Weitz H."/>
            <person name="Taylor A."/>
            <person name="Grigoriev I.V."/>
            <person name="Nagy L.G."/>
            <person name="Martin F."/>
            <person name="Kauserud H."/>
        </authorList>
    </citation>
    <scope>NUCLEOTIDE SEQUENCE</scope>
    <source>
        <strain evidence="6">CBHHK173m</strain>
    </source>
</reference>
<sequence length="528" mass="58509">MGVRLLSLGNSGLNNHFPDSLTRHPDGGEALTISHLRILERIMYQIKQEDRLKEIPLPCDYFELICGSGIGGIIALLLARHRMSVKDATNEFLKLKPEKTIGEDQFSTSKFEKTLQHIFNTEEMEDTSPDRCNVFVCAMRKVNMNAGSPQLFRSYGTRLEPVSDCMIWEAARATSATPGLFKSMAIGLSGLKQEYVGGDLCCKNPTLLILEEANLLFPGRPATVILSLGSGHARTIGLSKKQGLDKVTKAIATDSQRTHQEVQSRLHGIPCTYIRLNVQQGIQDLVPHDWDQLGTVCAQTDNYLRGKETEANLKVLVKAICNPQVTAVQSGTTAVHLKVCPAPNIRFTGRHEILKSLGEYFDKDPGKRHIALLHGLGGAGKSQIAFKFVAECADMQRFCEIYFIDSTSHQTIETDLATIAQVRKVGATAEDCLLWLAARRTNYLLVYNNADDVSLNLGQYFPGGSGGNILITSRNPKLCNHADFEHKVGQMELKDAIDLLLMTARYDITIFNNREIAREIVQVLHSQS</sequence>
<evidence type="ECO:0000256" key="4">
    <source>
        <dbReference type="PROSITE-ProRule" id="PRU01161"/>
    </source>
</evidence>
<proteinExistence type="predicted"/>
<dbReference type="GO" id="GO:0016042">
    <property type="term" value="P:lipid catabolic process"/>
    <property type="evidence" value="ECO:0007669"/>
    <property type="project" value="UniProtKB-KW"/>
</dbReference>
<organism evidence="6 7">
    <name type="scientific">Mycena belliarum</name>
    <dbReference type="NCBI Taxonomy" id="1033014"/>
    <lineage>
        <taxon>Eukaryota</taxon>
        <taxon>Fungi</taxon>
        <taxon>Dikarya</taxon>
        <taxon>Basidiomycota</taxon>
        <taxon>Agaricomycotina</taxon>
        <taxon>Agaricomycetes</taxon>
        <taxon>Agaricomycetidae</taxon>
        <taxon>Agaricales</taxon>
        <taxon>Marasmiineae</taxon>
        <taxon>Mycenaceae</taxon>
        <taxon>Mycena</taxon>
    </lineage>
</organism>
<protein>
    <submittedName>
        <fullName evidence="6">FabD lysophospholipase-like protein</fullName>
    </submittedName>
</protein>
<dbReference type="GO" id="GO:0019369">
    <property type="term" value="P:arachidonate metabolic process"/>
    <property type="evidence" value="ECO:0007669"/>
    <property type="project" value="TreeGrafter"/>
</dbReference>
<keyword evidence="3" id="KW-0443">Lipid metabolism</keyword>
<dbReference type="InterPro" id="IPR027417">
    <property type="entry name" value="P-loop_NTPase"/>
</dbReference>
<evidence type="ECO:0000259" key="5">
    <source>
        <dbReference type="PROSITE" id="PS51635"/>
    </source>
</evidence>
<dbReference type="AlphaFoldDB" id="A0AAD6U8G8"/>
<dbReference type="Gene3D" id="3.40.50.300">
    <property type="entry name" value="P-loop containing nucleotide triphosphate hydrolases"/>
    <property type="match status" value="1"/>
</dbReference>
<gene>
    <name evidence="6" type="ORF">B0H15DRAFT_780578</name>
</gene>
<dbReference type="Gene3D" id="3.40.1090.10">
    <property type="entry name" value="Cytosolic phospholipase A2 catalytic domain"/>
    <property type="match status" value="1"/>
</dbReference>
<dbReference type="InterPro" id="IPR016035">
    <property type="entry name" value="Acyl_Trfase/lysoPLipase"/>
</dbReference>
<dbReference type="PROSITE" id="PS51635">
    <property type="entry name" value="PNPLA"/>
    <property type="match status" value="1"/>
</dbReference>
<dbReference type="SUPFAM" id="SSF52540">
    <property type="entry name" value="P-loop containing nucleoside triphosphate hydrolases"/>
    <property type="match status" value="1"/>
</dbReference>
<comment type="caution">
    <text evidence="6">The sequence shown here is derived from an EMBL/GenBank/DDBJ whole genome shotgun (WGS) entry which is preliminary data.</text>
</comment>
<comment type="caution">
    <text evidence="4">Lacks conserved residue(s) required for the propagation of feature annotation.</text>
</comment>
<keyword evidence="7" id="KW-1185">Reference proteome</keyword>
<accession>A0AAD6U8G8</accession>
<evidence type="ECO:0000256" key="1">
    <source>
        <dbReference type="ARBA" id="ARBA00022801"/>
    </source>
</evidence>
<evidence type="ECO:0000313" key="7">
    <source>
        <dbReference type="Proteomes" id="UP001222325"/>
    </source>
</evidence>
<keyword evidence="1" id="KW-0378">Hydrolase</keyword>